<dbReference type="InterPro" id="IPR011042">
    <property type="entry name" value="6-blade_b-propeller_TolB-like"/>
</dbReference>
<organism evidence="2 3">
    <name type="scientific">Cladophialophora chaetospira</name>
    <dbReference type="NCBI Taxonomy" id="386627"/>
    <lineage>
        <taxon>Eukaryota</taxon>
        <taxon>Fungi</taxon>
        <taxon>Dikarya</taxon>
        <taxon>Ascomycota</taxon>
        <taxon>Pezizomycotina</taxon>
        <taxon>Eurotiomycetes</taxon>
        <taxon>Chaetothyriomycetidae</taxon>
        <taxon>Chaetothyriales</taxon>
        <taxon>Herpotrichiellaceae</taxon>
        <taxon>Cladophialophora</taxon>
    </lineage>
</organism>
<reference evidence="2" key="1">
    <citation type="submission" date="2022-10" db="EMBL/GenBank/DDBJ databases">
        <title>Culturing micro-colonial fungi from biological soil crusts in the Mojave desert and describing Neophaeococcomyces mojavensis, and introducing the new genera and species Taxawa tesnikishii.</title>
        <authorList>
            <person name="Kurbessoian T."/>
            <person name="Stajich J.E."/>
        </authorList>
    </citation>
    <scope>NUCLEOTIDE SEQUENCE</scope>
    <source>
        <strain evidence="2">TK_41</strain>
    </source>
</reference>
<dbReference type="InterPro" id="IPR052988">
    <property type="entry name" value="Oryzine_lactonohydrolase"/>
</dbReference>
<dbReference type="Gene3D" id="2.120.10.30">
    <property type="entry name" value="TolB, C-terminal domain"/>
    <property type="match status" value="1"/>
</dbReference>
<feature type="domain" description="SMP-30/Gluconolactonase/LRE-like region" evidence="1">
    <location>
        <begin position="247"/>
        <end position="411"/>
    </location>
</feature>
<proteinExistence type="predicted"/>
<keyword evidence="3" id="KW-1185">Reference proteome</keyword>
<gene>
    <name evidence="2" type="ORF">H2200_004290</name>
</gene>
<dbReference type="PANTHER" id="PTHR47064:SF2">
    <property type="entry name" value="SMP-30_GLUCONOLACTONASE_LRE-LIKE REGION DOMAIN-CONTAINING PROTEIN-RELATED"/>
    <property type="match status" value="1"/>
</dbReference>
<evidence type="ECO:0000259" key="1">
    <source>
        <dbReference type="Pfam" id="PF08450"/>
    </source>
</evidence>
<dbReference type="Proteomes" id="UP001172673">
    <property type="component" value="Unassembled WGS sequence"/>
</dbReference>
<evidence type="ECO:0000313" key="2">
    <source>
        <dbReference type="EMBL" id="KAJ9611107.1"/>
    </source>
</evidence>
<comment type="caution">
    <text evidence="2">The sequence shown here is derived from an EMBL/GenBank/DDBJ whole genome shotgun (WGS) entry which is preliminary data.</text>
</comment>
<dbReference type="PANTHER" id="PTHR47064">
    <property type="entry name" value="PUTATIVE (AFU_ORTHOLOGUE AFUA_1G08990)-RELATED"/>
    <property type="match status" value="1"/>
</dbReference>
<accession>A0AA38XDJ4</accession>
<dbReference type="SUPFAM" id="SSF63829">
    <property type="entry name" value="Calcium-dependent phosphotriesterase"/>
    <property type="match status" value="1"/>
</dbReference>
<dbReference type="InterPro" id="IPR013658">
    <property type="entry name" value="SGL"/>
</dbReference>
<name>A0AA38XDJ4_9EURO</name>
<sequence length="441" mass="47150">MLSPNFTTSYTHFAQNLATMIVPTLFGSLAALASCVAAQSNSSQVLVVDQKSFNVLTPVPPPSQANLTTIFVPPGITLNDATAKPFHVYDNAFHDIIGPNPTLTLIARQDVNPLFHEAVVYPPTDEVFFVQNAGAKDAGTGLNKSNIIQKISLSQAAGVASLRNASGQVQVQTVNATPPVINSNGQPPFAAFYLSKLMKLPGATLYRGQIVFTGEGQGNNTAPALYVVNPRPPYNSTILVNNYFGRQWNSLNDVAINPRNGDVYFTDTLYGYLQNFRPGPELPNQVYRYNPSTGAVTTVADGFELPNGITFSPNGSYAYVTDTGAQYSNFGYNMTAPASIYQYTVLADGTFDNRKLFTYVSPGIPDGIHCDTEGNVYSGVGDGVQVWNPSGTLLGKIFLGTTSANFNFAGKGGLVICAETELYYASIAAEGAIVESQLPPQ</sequence>
<dbReference type="AlphaFoldDB" id="A0AA38XDJ4"/>
<protein>
    <recommendedName>
        <fullName evidence="1">SMP-30/Gluconolactonase/LRE-like region domain-containing protein</fullName>
    </recommendedName>
</protein>
<evidence type="ECO:0000313" key="3">
    <source>
        <dbReference type="Proteomes" id="UP001172673"/>
    </source>
</evidence>
<dbReference type="EMBL" id="JAPDRK010000006">
    <property type="protein sequence ID" value="KAJ9611107.1"/>
    <property type="molecule type" value="Genomic_DNA"/>
</dbReference>
<dbReference type="Pfam" id="PF08450">
    <property type="entry name" value="SGL"/>
    <property type="match status" value="1"/>
</dbReference>